<name>A0A8B6X752_9BURK</name>
<protein>
    <submittedName>
        <fullName evidence="2">SixA phosphatase family protein</fullName>
        <ecNumber evidence="2">3.1.3.-</ecNumber>
    </submittedName>
</protein>
<reference evidence="2" key="1">
    <citation type="journal article" date="2008" name="Biochem. J.">
        <title>The histidine phosphatase superfamily: structure and function.</title>
        <authorList>
            <person name="Rigden D.J."/>
        </authorList>
    </citation>
    <scope>NUCLEOTIDE SEQUENCE</scope>
</reference>
<dbReference type="AlphaFoldDB" id="A0A8B6X752"/>
<dbReference type="InterPro" id="IPR029033">
    <property type="entry name" value="His_PPase_superfam"/>
</dbReference>
<dbReference type="OrthoDB" id="9814783at2"/>
<dbReference type="Proteomes" id="UP000675920">
    <property type="component" value="Unplaced"/>
</dbReference>
<dbReference type="Pfam" id="PF00300">
    <property type="entry name" value="His_Phos_1"/>
    <property type="match status" value="1"/>
</dbReference>
<sequence>MHLFIWRHAEAEDDNPEGDLGRKLNARGHAQAAQSADWVRAIAKARALAPAVVASPAVRTRETATAFSSSFRVEPAIAPDADPARYFDLMRDDADSLVIVGHQPTCGQVIARLLTGRDGHVSVRKSAVWWFQLRHQSRGDAPVVLRGMFSPD</sequence>
<dbReference type="Gene3D" id="3.40.50.1240">
    <property type="entry name" value="Phosphoglycerate mutase-like"/>
    <property type="match status" value="1"/>
</dbReference>
<dbReference type="SUPFAM" id="SSF53254">
    <property type="entry name" value="Phosphoglycerate mutase-like"/>
    <property type="match status" value="1"/>
</dbReference>
<evidence type="ECO:0000313" key="2">
    <source>
        <dbReference type="RefSeq" id="WP_028312484.1"/>
    </source>
</evidence>
<evidence type="ECO:0000313" key="1">
    <source>
        <dbReference type="Proteomes" id="UP000675920"/>
    </source>
</evidence>
<proteinExistence type="predicted"/>
<dbReference type="RefSeq" id="WP_028312484.1">
    <property type="nucleotide sequence ID" value="NZ_KI519499.1"/>
</dbReference>
<dbReference type="InterPro" id="IPR013078">
    <property type="entry name" value="His_Pase_superF_clade-1"/>
</dbReference>
<reference evidence="2" key="2">
    <citation type="submission" date="2025-08" db="UniProtKB">
        <authorList>
            <consortium name="RefSeq"/>
        </authorList>
    </citation>
    <scope>IDENTIFICATION</scope>
</reference>
<organism evidence="1 2">
    <name type="scientific">Derxia gummosa DSM 723</name>
    <dbReference type="NCBI Taxonomy" id="1121388"/>
    <lineage>
        <taxon>Bacteria</taxon>
        <taxon>Pseudomonadati</taxon>
        <taxon>Pseudomonadota</taxon>
        <taxon>Betaproteobacteria</taxon>
        <taxon>Burkholderiales</taxon>
        <taxon>Alcaligenaceae</taxon>
        <taxon>Derxia</taxon>
    </lineage>
</organism>
<accession>A0A8B6X752</accession>
<dbReference type="EC" id="3.1.3.-" evidence="2"/>
<keyword evidence="1" id="KW-1185">Reference proteome</keyword>
<dbReference type="CDD" id="cd07067">
    <property type="entry name" value="HP_PGM_like"/>
    <property type="match status" value="1"/>
</dbReference>
<dbReference type="SMART" id="SM00855">
    <property type="entry name" value="PGAM"/>
    <property type="match status" value="1"/>
</dbReference>